<gene>
    <name evidence="1" type="ORF">ANCDUO_15261</name>
</gene>
<accession>A0A0C2CXL6</accession>
<dbReference type="OrthoDB" id="5859227at2759"/>
<evidence type="ECO:0000313" key="1">
    <source>
        <dbReference type="EMBL" id="KIH54592.1"/>
    </source>
</evidence>
<proteinExistence type="predicted"/>
<name>A0A0C2CXL6_9BILA</name>
<dbReference type="AlphaFoldDB" id="A0A0C2CXL6"/>
<sequence>MKTVGKYIDDDTTQICFKSTDDTQTYNEENIARYGCQNPDLNKEYVDHDENADSNSSRGYYAKGFSKLQLYRAKPMGRKGGMNDPTSIADQLKISGTQIITLAFIGTGQSDVVLNLGNIASPRMNFTTLRQRDLTGKILDGLCQGEISTPLPNHHMQLNDLKFHSAVETDLWLEHSGFHVVYGNPVNHVS</sequence>
<organism evidence="1 2">
    <name type="scientific">Ancylostoma duodenale</name>
    <dbReference type="NCBI Taxonomy" id="51022"/>
    <lineage>
        <taxon>Eukaryota</taxon>
        <taxon>Metazoa</taxon>
        <taxon>Ecdysozoa</taxon>
        <taxon>Nematoda</taxon>
        <taxon>Chromadorea</taxon>
        <taxon>Rhabditida</taxon>
        <taxon>Rhabditina</taxon>
        <taxon>Rhabditomorpha</taxon>
        <taxon>Strongyloidea</taxon>
        <taxon>Ancylostomatidae</taxon>
        <taxon>Ancylostomatinae</taxon>
        <taxon>Ancylostoma</taxon>
    </lineage>
</organism>
<dbReference type="EMBL" id="KN738847">
    <property type="protein sequence ID" value="KIH54592.1"/>
    <property type="molecule type" value="Genomic_DNA"/>
</dbReference>
<evidence type="ECO:0000313" key="2">
    <source>
        <dbReference type="Proteomes" id="UP000054047"/>
    </source>
</evidence>
<reference evidence="1 2" key="1">
    <citation type="submission" date="2013-12" db="EMBL/GenBank/DDBJ databases">
        <title>Draft genome of the parsitic nematode Ancylostoma duodenale.</title>
        <authorList>
            <person name="Mitreva M."/>
        </authorList>
    </citation>
    <scope>NUCLEOTIDE SEQUENCE [LARGE SCALE GENOMIC DNA]</scope>
    <source>
        <strain evidence="1 2">Zhejiang</strain>
    </source>
</reference>
<protein>
    <submittedName>
        <fullName evidence="1">Uncharacterized protein</fullName>
    </submittedName>
</protein>
<dbReference type="Proteomes" id="UP000054047">
    <property type="component" value="Unassembled WGS sequence"/>
</dbReference>
<keyword evidence="2" id="KW-1185">Reference proteome</keyword>